<proteinExistence type="predicted"/>
<comment type="caution">
    <text evidence="4">The sequence shown here is derived from an EMBL/GenBank/DDBJ whole genome shotgun (WGS) entry which is preliminary data.</text>
</comment>
<organism evidence="4 5">
    <name type="scientific">Paracoccus rhizosphaerae</name>
    <dbReference type="NCBI Taxonomy" id="1133347"/>
    <lineage>
        <taxon>Bacteria</taxon>
        <taxon>Pseudomonadati</taxon>
        <taxon>Pseudomonadota</taxon>
        <taxon>Alphaproteobacteria</taxon>
        <taxon>Rhodobacterales</taxon>
        <taxon>Paracoccaceae</taxon>
        <taxon>Paracoccus</taxon>
    </lineage>
</organism>
<reference evidence="4 5" key="1">
    <citation type="submission" date="2024-09" db="EMBL/GenBank/DDBJ databases">
        <authorList>
            <person name="Sun Q."/>
            <person name="Mori K."/>
        </authorList>
    </citation>
    <scope>NUCLEOTIDE SEQUENCE [LARGE SCALE GENOMIC DNA]</scope>
    <source>
        <strain evidence="4 5">CCM 7904</strain>
    </source>
</reference>
<keyword evidence="5" id="KW-1185">Reference proteome</keyword>
<dbReference type="EMBL" id="JBHLWQ010000055">
    <property type="protein sequence ID" value="MFC0199938.1"/>
    <property type="molecule type" value="Genomic_DNA"/>
</dbReference>
<dbReference type="Gene3D" id="3.90.79.10">
    <property type="entry name" value="Nucleoside Triphosphate Pyrophosphohydrolase"/>
    <property type="match status" value="1"/>
</dbReference>
<dbReference type="Proteomes" id="UP001589795">
    <property type="component" value="Unassembled WGS sequence"/>
</dbReference>
<dbReference type="Pfam" id="PF00293">
    <property type="entry name" value="NUDIX"/>
    <property type="match status" value="1"/>
</dbReference>
<evidence type="ECO:0000259" key="3">
    <source>
        <dbReference type="PROSITE" id="PS51462"/>
    </source>
</evidence>
<dbReference type="SUPFAM" id="SSF55811">
    <property type="entry name" value="Nudix"/>
    <property type="match status" value="1"/>
</dbReference>
<accession>A0ABV6CGT0</accession>
<comment type="cofactor">
    <cofactor evidence="1">
        <name>Mg(2+)</name>
        <dbReference type="ChEBI" id="CHEBI:18420"/>
    </cofactor>
</comment>
<dbReference type="RefSeq" id="WP_265505133.1">
    <property type="nucleotide sequence ID" value="NZ_JAOTBE010000001.1"/>
</dbReference>
<dbReference type="PROSITE" id="PS51462">
    <property type="entry name" value="NUDIX"/>
    <property type="match status" value="1"/>
</dbReference>
<dbReference type="PROSITE" id="PS00893">
    <property type="entry name" value="NUDIX_BOX"/>
    <property type="match status" value="1"/>
</dbReference>
<dbReference type="InterPro" id="IPR015797">
    <property type="entry name" value="NUDIX_hydrolase-like_dom_sf"/>
</dbReference>
<evidence type="ECO:0000256" key="2">
    <source>
        <dbReference type="ARBA" id="ARBA00022801"/>
    </source>
</evidence>
<sequence length="133" mass="15002">MTAFHGAKLLLTRGDMMLVYLRDDRPDLPFPAHWDLPGGGREGRESPVDCARRELAEEFGLDLPPSRLSGRPFPSHAAPGMVSWLFRGTLSGDDIAGIRFGDEGQEWRMMLVGDYLRHPRAIAHFCRWIQALD</sequence>
<dbReference type="PANTHER" id="PTHR43046">
    <property type="entry name" value="GDP-MANNOSE MANNOSYL HYDROLASE"/>
    <property type="match status" value="1"/>
</dbReference>
<dbReference type="InterPro" id="IPR000086">
    <property type="entry name" value="NUDIX_hydrolase_dom"/>
</dbReference>
<evidence type="ECO:0000256" key="1">
    <source>
        <dbReference type="ARBA" id="ARBA00001946"/>
    </source>
</evidence>
<protein>
    <submittedName>
        <fullName evidence="4">NUDIX hydrolase</fullName>
    </submittedName>
</protein>
<keyword evidence="2 4" id="KW-0378">Hydrolase</keyword>
<evidence type="ECO:0000313" key="5">
    <source>
        <dbReference type="Proteomes" id="UP001589795"/>
    </source>
</evidence>
<dbReference type="GO" id="GO:0016787">
    <property type="term" value="F:hydrolase activity"/>
    <property type="evidence" value="ECO:0007669"/>
    <property type="project" value="UniProtKB-KW"/>
</dbReference>
<evidence type="ECO:0000313" key="4">
    <source>
        <dbReference type="EMBL" id="MFC0199938.1"/>
    </source>
</evidence>
<dbReference type="InterPro" id="IPR020084">
    <property type="entry name" value="NUDIX_hydrolase_CS"/>
</dbReference>
<gene>
    <name evidence="4" type="ORF">ACFFIZ_06280</name>
</gene>
<dbReference type="CDD" id="cd04682">
    <property type="entry name" value="NUDIX_Hydrolase"/>
    <property type="match status" value="1"/>
</dbReference>
<feature type="domain" description="Nudix hydrolase" evidence="3">
    <location>
        <begin position="1"/>
        <end position="133"/>
    </location>
</feature>
<name>A0ABV6CGT0_9RHOB</name>
<dbReference type="PANTHER" id="PTHR43046:SF14">
    <property type="entry name" value="MUTT_NUDIX FAMILY PROTEIN"/>
    <property type="match status" value="1"/>
</dbReference>